<dbReference type="Pfam" id="PF10486">
    <property type="entry name" value="PI3K_1B_p101"/>
    <property type="match status" value="3"/>
</dbReference>
<sequence length="732" mass="82299">MDETFGGVSSVVESSLYHNVHSILRELDCEPQAGSSCNKGMLRWTLHNRVDRSPSISVPLVRVLIKELEKAERIDSKIRIIPLLHTLAYAVLQSVFIPEDLYRRIYICLKSLVTLPVPYCAIALNYARQMKMEQIAPGILFQRRVIAEHSLRNDLYPLHEKVFVFIDPAVFPLSLLNALKADVESADAGGGDPLVCKRRVLLHTVIAGLGKQVHVDQLRHAIEHLGEDLELHFQNVVTILEQRTEDGASDDNQYKARLQKIYQDILTAAKDPTRPASKVETQLPCPEVSFHVWTKEDEIWNELVNFALMVPADGNSAYMDEDVLKRDSVVSTVSTDSGIEGDMPISEFSSIMIEPQGGPEEQSSSQSFYRRPCVRWPKAGNRMTLMMEAIKGNGGYVLNKEERNLTARIVVMGDDRTLGRLAKTLHTIRKREARHLLLTKRVNLEMYYIPVTDQSPPSIQGHLPEDMLTLARYLGSVDLWYDCNITGLGAMILKLAQMQSISQSESSDPNTFLLDIISYYTRVGQHPVHLPIYSVKICFSGLSTHTVEEVFVAQLAMDFPEVKRYRATFKDTIKGSVRYKKYNLQEFNGAVVSINYRKASISDREVEKGMSLSTTGMLMRVTPSCRAKSLHSVSISFKDTNPTRPSMASLRAVSANIRVLEERPFSVCLDKDPHKTFKNVQSIEVSPCLDPGYCHQPTAKSKYSLGEGGESLSKYLNKTLTLPINTFCGNEQ</sequence>
<gene>
    <name evidence="1" type="ORF">R3I93_001542</name>
</gene>
<dbReference type="PANTHER" id="PTHR15593:SF1">
    <property type="entry name" value="PHOSPHOINOSITIDE 3-KINASE REGULATORY SUBUNIT 6"/>
    <property type="match status" value="1"/>
</dbReference>
<dbReference type="AlphaFoldDB" id="A0AAN9DHE5"/>
<keyword evidence="2" id="KW-1185">Reference proteome</keyword>
<dbReference type="GO" id="GO:0007186">
    <property type="term" value="P:G protein-coupled receptor signaling pathway"/>
    <property type="evidence" value="ECO:0007669"/>
    <property type="project" value="TreeGrafter"/>
</dbReference>
<evidence type="ECO:0008006" key="3">
    <source>
        <dbReference type="Google" id="ProtNLM"/>
    </source>
</evidence>
<evidence type="ECO:0000313" key="1">
    <source>
        <dbReference type="EMBL" id="KAK7174359.1"/>
    </source>
</evidence>
<dbReference type="InterPro" id="IPR019522">
    <property type="entry name" value="PIK3R5/6"/>
</dbReference>
<dbReference type="EMBL" id="JAYKXH010000002">
    <property type="protein sequence ID" value="KAK7174359.1"/>
    <property type="molecule type" value="Genomic_DNA"/>
</dbReference>
<organism evidence="1 2">
    <name type="scientific">Phoxinus phoxinus</name>
    <name type="common">Eurasian minnow</name>
    <dbReference type="NCBI Taxonomy" id="58324"/>
    <lineage>
        <taxon>Eukaryota</taxon>
        <taxon>Metazoa</taxon>
        <taxon>Chordata</taxon>
        <taxon>Craniata</taxon>
        <taxon>Vertebrata</taxon>
        <taxon>Euteleostomi</taxon>
        <taxon>Actinopterygii</taxon>
        <taxon>Neopterygii</taxon>
        <taxon>Teleostei</taxon>
        <taxon>Ostariophysi</taxon>
        <taxon>Cypriniformes</taxon>
        <taxon>Leuciscidae</taxon>
        <taxon>Phoxininae</taxon>
        <taxon>Phoxinus</taxon>
    </lineage>
</organism>
<proteinExistence type="predicted"/>
<dbReference type="PANTHER" id="PTHR15593">
    <property type="entry name" value="PHOSPHATIDYLINOSITOL 3-KINASE REGULATORY SUBUNIT"/>
    <property type="match status" value="1"/>
</dbReference>
<accession>A0AAN9DHE5</accession>
<dbReference type="GO" id="GO:0005944">
    <property type="term" value="C:phosphatidylinositol 3-kinase complex, class IB"/>
    <property type="evidence" value="ECO:0007669"/>
    <property type="project" value="InterPro"/>
</dbReference>
<reference evidence="1 2" key="1">
    <citation type="submission" date="2024-02" db="EMBL/GenBank/DDBJ databases">
        <title>Chromosome-level genome assembly of the Eurasian Minnow (Phoxinus phoxinus).</title>
        <authorList>
            <person name="Oriowo T.O."/>
            <person name="Martin S."/>
            <person name="Stange M."/>
            <person name="Chrysostomakis Y."/>
            <person name="Brown T."/>
            <person name="Winkler S."/>
            <person name="Kukowka S."/>
            <person name="Myers E.W."/>
            <person name="Bohne A."/>
        </authorList>
    </citation>
    <scope>NUCLEOTIDE SEQUENCE [LARGE SCALE GENOMIC DNA]</scope>
    <source>
        <strain evidence="1">ZFMK-TIS-60720</strain>
        <tissue evidence="1">Whole Organism</tissue>
    </source>
</reference>
<dbReference type="GO" id="GO:0046935">
    <property type="term" value="F:1-phosphatidylinositol-3-kinase regulator activity"/>
    <property type="evidence" value="ECO:0007669"/>
    <property type="project" value="InterPro"/>
</dbReference>
<name>A0AAN9DHE5_9TELE</name>
<protein>
    <recommendedName>
        <fullName evidence="3">Phosphoinositide 3-kinase regulatory subunit 6</fullName>
    </recommendedName>
</protein>
<evidence type="ECO:0000313" key="2">
    <source>
        <dbReference type="Proteomes" id="UP001364617"/>
    </source>
</evidence>
<comment type="caution">
    <text evidence="1">The sequence shown here is derived from an EMBL/GenBank/DDBJ whole genome shotgun (WGS) entry which is preliminary data.</text>
</comment>
<dbReference type="Proteomes" id="UP001364617">
    <property type="component" value="Unassembled WGS sequence"/>
</dbReference>